<dbReference type="AlphaFoldDB" id="A0AAE0LH22"/>
<reference evidence="1 2" key="1">
    <citation type="journal article" date="2015" name="Genome Biol. Evol.">
        <title>Comparative Genomics of a Bacterivorous Green Alga Reveals Evolutionary Causalities and Consequences of Phago-Mixotrophic Mode of Nutrition.</title>
        <authorList>
            <person name="Burns J.A."/>
            <person name="Paasch A."/>
            <person name="Narechania A."/>
            <person name="Kim E."/>
        </authorList>
    </citation>
    <scope>NUCLEOTIDE SEQUENCE [LARGE SCALE GENOMIC DNA]</scope>
    <source>
        <strain evidence="1 2">PLY_AMNH</strain>
    </source>
</reference>
<comment type="caution">
    <text evidence="1">The sequence shown here is derived from an EMBL/GenBank/DDBJ whole genome shotgun (WGS) entry which is preliminary data.</text>
</comment>
<keyword evidence="2" id="KW-1185">Reference proteome</keyword>
<evidence type="ECO:0000313" key="2">
    <source>
        <dbReference type="Proteomes" id="UP001190700"/>
    </source>
</evidence>
<dbReference type="Proteomes" id="UP001190700">
    <property type="component" value="Unassembled WGS sequence"/>
</dbReference>
<sequence length="144" mass="15721">MAVADKKNDPEVSSLTMQLMPSVSSGQKAALLGALVLLEHKFMERDGFCSCRYTPEAGCVKCHFTLCFCYLCGWILRFQGGCRGCQDTNCCGMPPSTLRVLLGSFMGRRHLATAGLTVLYLYSITTAHTTVLASWVKSPRGNIT</sequence>
<protein>
    <submittedName>
        <fullName evidence="1">Uncharacterized protein</fullName>
    </submittedName>
</protein>
<dbReference type="EMBL" id="LGRX02002272">
    <property type="protein sequence ID" value="KAK3284480.1"/>
    <property type="molecule type" value="Genomic_DNA"/>
</dbReference>
<organism evidence="1 2">
    <name type="scientific">Cymbomonas tetramitiformis</name>
    <dbReference type="NCBI Taxonomy" id="36881"/>
    <lineage>
        <taxon>Eukaryota</taxon>
        <taxon>Viridiplantae</taxon>
        <taxon>Chlorophyta</taxon>
        <taxon>Pyramimonadophyceae</taxon>
        <taxon>Pyramimonadales</taxon>
        <taxon>Pyramimonadaceae</taxon>
        <taxon>Cymbomonas</taxon>
    </lineage>
</organism>
<proteinExistence type="predicted"/>
<evidence type="ECO:0000313" key="1">
    <source>
        <dbReference type="EMBL" id="KAK3284480.1"/>
    </source>
</evidence>
<gene>
    <name evidence="1" type="ORF">CYMTET_7876</name>
</gene>
<name>A0AAE0LH22_9CHLO</name>
<accession>A0AAE0LH22</accession>